<protein>
    <recommendedName>
        <fullName evidence="11">APOBEC1 complementation factor</fullName>
    </recommendedName>
    <alternativeName>
        <fullName evidence="12">APOBEC1-stimulating protein</fullName>
    </alternativeName>
</protein>
<evidence type="ECO:0000256" key="14">
    <source>
        <dbReference type="SAM" id="MobiDB-lite"/>
    </source>
</evidence>
<dbReference type="STRING" id="244447.ENSCSEP00000003613"/>
<evidence type="ECO:0000256" key="7">
    <source>
        <dbReference type="ARBA" id="ARBA00022824"/>
    </source>
</evidence>
<sequence>METNQKAGGDGGAAAQKEAALCILTQRTGYQLRQENGQRRYGGPPPSWDGPPPERGSEIFVGKLPRDLFEDELVPLCEKFGKIYEVRMMMDFNGNNRGYAFVTFSTKQEARAAIKQLNNHEIRNGRLLGVCASVDNCRLFVGGIPKAKKREEILAEMRKVTEGVVEVIVYPSAADKSKNRGFAFVEYESHRAAAMARRKLLPGRIQLWGHAIAVDWAEPEVEVDEDTMSTVKILYVRNLMLQTTEETIEKEFNSLKPGAVERVKKIRDYAFVHFSQRDDAINAIKALNGKLVDGSPIEVTLAKPVDKDSYVRYTRGTGGRGGALLQSDYSTYPVGQVYDPSAAYLGAPVFYAPQAYAAIPGQFRFPTAKAHIGGRGLIRTPSVREIYMTVPVGAAGERGLGGRGYLAYTTGGGVVGRGTVGNGAGGPSYSLKADKQTEEKLYDLLPGMELTPLSLKAAAIKPAPQVLEELCQKNNWGQPVYQLHSAIGPDQRQLFLYKITVPALATQYPNIHPFTPTKLCTAVEEAKNHAAEFTLQTLGLQTEGAADASCATAATVASVAFPGYALAGPASSAAVASQLKQAVSLGQDLAAFATYEGYPAFAVATRHSDGYGVF</sequence>
<dbReference type="GO" id="GO:0006397">
    <property type="term" value="P:mRNA processing"/>
    <property type="evidence" value="ECO:0007669"/>
    <property type="project" value="UniProtKB-KW"/>
</dbReference>
<dbReference type="GO" id="GO:0016554">
    <property type="term" value="P:cytidine to uridine editing"/>
    <property type="evidence" value="ECO:0007669"/>
    <property type="project" value="UniProtKB-ARBA"/>
</dbReference>
<dbReference type="InterPro" id="IPR035979">
    <property type="entry name" value="RBD_domain_sf"/>
</dbReference>
<dbReference type="GO" id="GO:0005634">
    <property type="term" value="C:nucleus"/>
    <property type="evidence" value="ECO:0007669"/>
    <property type="project" value="UniProtKB-SubCell"/>
</dbReference>
<dbReference type="InterPro" id="IPR006535">
    <property type="entry name" value="HnRNP_R/Q_splicing_fac"/>
</dbReference>
<comment type="subunit">
    <text evidence="10">Part of the apolipoprotein B mRNA editing complex with APOBEC1. Interacts with TNPO2; TNPO2 may be responsible for transport of A1CF into the nucleus. Interacts with SYNCRIP. Interacts with CELF2/CUGBP2. Interacts with RBM47.</text>
</comment>
<dbReference type="GeneTree" id="ENSGT00940000158678"/>
<dbReference type="AlphaFoldDB" id="A0A3P8UKA4"/>
<keyword evidence="18" id="KW-1185">Reference proteome</keyword>
<keyword evidence="5" id="KW-0507">mRNA processing</keyword>
<dbReference type="FunFam" id="3.30.70.330:FF:000179">
    <property type="entry name" value="APOBEC1 complementation factor isoform X1"/>
    <property type="match status" value="1"/>
</dbReference>
<organism evidence="17 18">
    <name type="scientific">Cynoglossus semilaevis</name>
    <name type="common">Tongue sole</name>
    <dbReference type="NCBI Taxonomy" id="244447"/>
    <lineage>
        <taxon>Eukaryota</taxon>
        <taxon>Metazoa</taxon>
        <taxon>Chordata</taxon>
        <taxon>Craniata</taxon>
        <taxon>Vertebrata</taxon>
        <taxon>Euteleostomi</taxon>
        <taxon>Actinopterygii</taxon>
        <taxon>Neopterygii</taxon>
        <taxon>Teleostei</taxon>
        <taxon>Neoteleostei</taxon>
        <taxon>Acanthomorphata</taxon>
        <taxon>Carangaria</taxon>
        <taxon>Pleuronectiformes</taxon>
        <taxon>Pleuronectoidei</taxon>
        <taxon>Cynoglossidae</taxon>
        <taxon>Cynoglossinae</taxon>
        <taxon>Cynoglossus</taxon>
    </lineage>
</organism>
<evidence type="ECO:0000313" key="18">
    <source>
        <dbReference type="Proteomes" id="UP000265120"/>
    </source>
</evidence>
<dbReference type="SMART" id="SM00360">
    <property type="entry name" value="RRM"/>
    <property type="match status" value="3"/>
</dbReference>
<dbReference type="SUPFAM" id="SSF54768">
    <property type="entry name" value="dsRNA-binding domain-like"/>
    <property type="match status" value="1"/>
</dbReference>
<dbReference type="GO" id="GO:0003723">
    <property type="term" value="F:RNA binding"/>
    <property type="evidence" value="ECO:0007669"/>
    <property type="project" value="UniProtKB-UniRule"/>
</dbReference>
<dbReference type="OrthoDB" id="3800936at2759"/>
<dbReference type="PROSITE" id="PS50102">
    <property type="entry name" value="RRM"/>
    <property type="match status" value="3"/>
</dbReference>
<accession>A0A3P8UKA4</accession>
<dbReference type="InterPro" id="IPR012677">
    <property type="entry name" value="Nucleotide-bd_a/b_plait_sf"/>
</dbReference>
<dbReference type="FunFam" id="3.30.160.20:FF:000025">
    <property type="entry name" value="APOBEC1 complementation factor isoform X1"/>
    <property type="match status" value="1"/>
</dbReference>
<dbReference type="Gene3D" id="3.30.160.20">
    <property type="match status" value="1"/>
</dbReference>
<feature type="domain" description="RRM" evidence="15">
    <location>
        <begin position="57"/>
        <end position="135"/>
    </location>
</feature>
<evidence type="ECO:0000259" key="16">
    <source>
        <dbReference type="PROSITE" id="PS50137"/>
    </source>
</evidence>
<name>A0A3P8UKA4_CYNSE</name>
<dbReference type="InterPro" id="IPR014720">
    <property type="entry name" value="dsRBD_dom"/>
</dbReference>
<dbReference type="PANTHER" id="PTHR21245">
    <property type="entry name" value="HETEROGENEOUS NUCLEAR RIBONUCLEOPROTEIN"/>
    <property type="match status" value="1"/>
</dbReference>
<dbReference type="RefSeq" id="XP_016890035.1">
    <property type="nucleotide sequence ID" value="XM_017034546.2"/>
</dbReference>
<evidence type="ECO:0000313" key="17">
    <source>
        <dbReference type="Ensembl" id="ENSCSEP00000003613.1"/>
    </source>
</evidence>
<dbReference type="SUPFAM" id="SSF54928">
    <property type="entry name" value="RNA-binding domain, RBD"/>
    <property type="match status" value="2"/>
</dbReference>
<keyword evidence="6" id="KW-0677">Repeat</keyword>
<dbReference type="GeneID" id="103382240"/>
<feature type="region of interest" description="Disordered" evidence="14">
    <location>
        <begin position="34"/>
        <end position="56"/>
    </location>
</feature>
<dbReference type="NCBIfam" id="TIGR01648">
    <property type="entry name" value="hnRNP-R-Q"/>
    <property type="match status" value="1"/>
</dbReference>
<evidence type="ECO:0000256" key="2">
    <source>
        <dbReference type="ARBA" id="ARBA00004240"/>
    </source>
</evidence>
<feature type="domain" description="RRM" evidence="15">
    <location>
        <begin position="137"/>
        <end position="219"/>
    </location>
</feature>
<evidence type="ECO:0000256" key="10">
    <source>
        <dbReference type="ARBA" id="ARBA00062586"/>
    </source>
</evidence>
<keyword evidence="8 13" id="KW-0694">RNA-binding</keyword>
<dbReference type="PROSITE" id="PS50137">
    <property type="entry name" value="DS_RBD"/>
    <property type="match status" value="1"/>
</dbReference>
<dbReference type="GO" id="GO:0005783">
    <property type="term" value="C:endoplasmic reticulum"/>
    <property type="evidence" value="ECO:0007669"/>
    <property type="project" value="UniProtKB-SubCell"/>
</dbReference>
<dbReference type="CDD" id="cd12498">
    <property type="entry name" value="RRM3_ACF"/>
    <property type="match status" value="1"/>
</dbReference>
<reference evidence="17 18" key="1">
    <citation type="journal article" date="2014" name="Nat. Genet.">
        <title>Whole-genome sequence of a flatfish provides insights into ZW sex chromosome evolution and adaptation to a benthic lifestyle.</title>
        <authorList>
            <person name="Chen S."/>
            <person name="Zhang G."/>
            <person name="Shao C."/>
            <person name="Huang Q."/>
            <person name="Liu G."/>
            <person name="Zhang P."/>
            <person name="Song W."/>
            <person name="An N."/>
            <person name="Chalopin D."/>
            <person name="Volff J.N."/>
            <person name="Hong Y."/>
            <person name="Li Q."/>
            <person name="Sha Z."/>
            <person name="Zhou H."/>
            <person name="Xie M."/>
            <person name="Yu Q."/>
            <person name="Liu Y."/>
            <person name="Xiang H."/>
            <person name="Wang N."/>
            <person name="Wu K."/>
            <person name="Yang C."/>
            <person name="Zhou Q."/>
            <person name="Liao X."/>
            <person name="Yang L."/>
            <person name="Hu Q."/>
            <person name="Zhang J."/>
            <person name="Meng L."/>
            <person name="Jin L."/>
            <person name="Tian Y."/>
            <person name="Lian J."/>
            <person name="Yang J."/>
            <person name="Miao G."/>
            <person name="Liu S."/>
            <person name="Liang Z."/>
            <person name="Yan F."/>
            <person name="Li Y."/>
            <person name="Sun B."/>
            <person name="Zhang H."/>
            <person name="Zhang J."/>
            <person name="Zhu Y."/>
            <person name="Du M."/>
            <person name="Zhao Y."/>
            <person name="Schartl M."/>
            <person name="Tang Q."/>
            <person name="Wang J."/>
        </authorList>
    </citation>
    <scope>NUCLEOTIDE SEQUENCE</scope>
</reference>
<feature type="domain" description="RRM" evidence="15">
    <location>
        <begin position="232"/>
        <end position="304"/>
    </location>
</feature>
<dbReference type="KEGG" id="csem:103382240"/>
<evidence type="ECO:0000256" key="1">
    <source>
        <dbReference type="ARBA" id="ARBA00004123"/>
    </source>
</evidence>
<dbReference type="CDD" id="cd19900">
    <property type="entry name" value="DSRM_A1CF"/>
    <property type="match status" value="1"/>
</dbReference>
<evidence type="ECO:0000256" key="9">
    <source>
        <dbReference type="ARBA" id="ARBA00023242"/>
    </source>
</evidence>
<evidence type="ECO:0000256" key="5">
    <source>
        <dbReference type="ARBA" id="ARBA00022664"/>
    </source>
</evidence>
<dbReference type="InterPro" id="IPR000504">
    <property type="entry name" value="RRM_dom"/>
</dbReference>
<dbReference type="Pfam" id="PF14709">
    <property type="entry name" value="DND1_DSRM"/>
    <property type="match status" value="1"/>
</dbReference>
<evidence type="ECO:0000259" key="15">
    <source>
        <dbReference type="PROSITE" id="PS50102"/>
    </source>
</evidence>
<reference evidence="17" key="2">
    <citation type="submission" date="2025-08" db="UniProtKB">
        <authorList>
            <consortium name="Ensembl"/>
        </authorList>
    </citation>
    <scope>IDENTIFICATION</scope>
</reference>
<dbReference type="CTD" id="29974"/>
<dbReference type="InterPro" id="IPR044461">
    <property type="entry name" value="A1CF_DSRM"/>
</dbReference>
<dbReference type="Gene3D" id="3.30.70.330">
    <property type="match status" value="3"/>
</dbReference>
<evidence type="ECO:0000256" key="12">
    <source>
        <dbReference type="ARBA" id="ARBA00079413"/>
    </source>
</evidence>
<evidence type="ECO:0000256" key="3">
    <source>
        <dbReference type="ARBA" id="ARBA00004496"/>
    </source>
</evidence>
<dbReference type="FunFam" id="3.30.70.330:FF:000026">
    <property type="entry name" value="APOBEC1 complementation factor isoform X1"/>
    <property type="match status" value="1"/>
</dbReference>
<keyword evidence="9" id="KW-0539">Nucleus</keyword>
<feature type="domain" description="DRBM" evidence="16">
    <location>
        <begin position="462"/>
        <end position="540"/>
    </location>
</feature>
<dbReference type="Proteomes" id="UP000265120">
    <property type="component" value="Chromosome 8"/>
</dbReference>
<keyword evidence="7" id="KW-0256">Endoplasmic reticulum</keyword>
<evidence type="ECO:0000256" key="4">
    <source>
        <dbReference type="ARBA" id="ARBA00022490"/>
    </source>
</evidence>
<feature type="compositionally biased region" description="Pro residues" evidence="14">
    <location>
        <begin position="43"/>
        <end position="54"/>
    </location>
</feature>
<reference evidence="17" key="3">
    <citation type="submission" date="2025-09" db="UniProtKB">
        <authorList>
            <consortium name="Ensembl"/>
        </authorList>
    </citation>
    <scope>IDENTIFICATION</scope>
</reference>
<evidence type="ECO:0000256" key="6">
    <source>
        <dbReference type="ARBA" id="ARBA00022737"/>
    </source>
</evidence>
<evidence type="ECO:0000256" key="8">
    <source>
        <dbReference type="ARBA" id="ARBA00022884"/>
    </source>
</evidence>
<evidence type="ECO:0000256" key="13">
    <source>
        <dbReference type="PROSITE-ProRule" id="PRU00176"/>
    </source>
</evidence>
<dbReference type="InParanoid" id="A0A3P8UKA4"/>
<dbReference type="FunFam" id="3.30.70.330:FF:000022">
    <property type="entry name" value="APOBEC1 complementation factor isoform X1"/>
    <property type="match status" value="1"/>
</dbReference>
<dbReference type="Ensembl" id="ENSCSET00000003660.1">
    <property type="protein sequence ID" value="ENSCSEP00000003613.1"/>
    <property type="gene ID" value="ENSCSEG00000002361.1"/>
</dbReference>
<comment type="subcellular location">
    <subcellularLocation>
        <location evidence="3">Cytoplasm</location>
    </subcellularLocation>
    <subcellularLocation>
        <location evidence="2">Endoplasmic reticulum</location>
    </subcellularLocation>
    <subcellularLocation>
        <location evidence="1">Nucleus</location>
    </subcellularLocation>
</comment>
<proteinExistence type="predicted"/>
<dbReference type="Pfam" id="PF00076">
    <property type="entry name" value="RRM_1"/>
    <property type="match status" value="3"/>
</dbReference>
<evidence type="ECO:0000256" key="11">
    <source>
        <dbReference type="ARBA" id="ARBA00073950"/>
    </source>
</evidence>
<keyword evidence="4" id="KW-0963">Cytoplasm</keyword>